<proteinExistence type="predicted"/>
<dbReference type="RefSeq" id="WP_317056889.1">
    <property type="nucleotide sequence ID" value="NZ_CP146606.1"/>
</dbReference>
<dbReference type="EMBL" id="CP146606">
    <property type="protein sequence ID" value="WYK16819.1"/>
    <property type="molecule type" value="Genomic_DNA"/>
</dbReference>
<protein>
    <submittedName>
        <fullName evidence="3">Flavin reductase</fullName>
    </submittedName>
</protein>
<dbReference type="Gene3D" id="2.30.110.10">
    <property type="entry name" value="Electron Transport, Fmn-binding Protein, Chain A"/>
    <property type="match status" value="1"/>
</dbReference>
<reference evidence="3 4" key="1">
    <citation type="submission" date="2024-02" db="EMBL/GenBank/DDBJ databases">
        <title>Roseovarius strain W115 nov., isolated from a marine algae.</title>
        <authorList>
            <person name="Lee M.W."/>
            <person name="Lee J.K."/>
            <person name="Kim J.M."/>
            <person name="Choi D.G."/>
            <person name="Baek J.H."/>
            <person name="Bayburt H."/>
            <person name="Jung J.J."/>
            <person name="Han D.M."/>
            <person name="Jeon C.O."/>
        </authorList>
    </citation>
    <scope>NUCLEOTIDE SEQUENCE [LARGE SCALE GENOMIC DNA]</scope>
    <source>
        <strain evidence="3 4">W115</strain>
    </source>
</reference>
<dbReference type="Proteomes" id="UP001281305">
    <property type="component" value="Chromosome"/>
</dbReference>
<evidence type="ECO:0000256" key="1">
    <source>
        <dbReference type="ARBA" id="ARBA00023002"/>
    </source>
</evidence>
<dbReference type="Pfam" id="PF01613">
    <property type="entry name" value="Flavin_Reduct"/>
    <property type="match status" value="1"/>
</dbReference>
<dbReference type="InterPro" id="IPR002563">
    <property type="entry name" value="Flavin_Rdtase-like_dom"/>
</dbReference>
<dbReference type="SUPFAM" id="SSF50475">
    <property type="entry name" value="FMN-binding split barrel"/>
    <property type="match status" value="1"/>
</dbReference>
<evidence type="ECO:0000259" key="2">
    <source>
        <dbReference type="SMART" id="SM00903"/>
    </source>
</evidence>
<keyword evidence="4" id="KW-1185">Reference proteome</keyword>
<sequence length="332" mass="36109">MAAQKDGERSDQRLRLRQAFGSFATGVTVVTSRTSEGAPVGFTANSFTSVSLEPPLLLVCLAKTSSNIGHFSQAGHFAVNILGEAQKGISNRFASRVPDRFADVIWRSSALKNPLIDGAVAWFDCETDNVVDAGDHVVLIGRIAGFDQTDGRPLAYLRGHYLDLGLAETAAESVSHHGGVRVGCLLNCQGQVLLRQTSEGWGLPMGAARPGFREGRTALEDTLCQSGIRAELGFLYSVFDAPSGNATWLIFHGDMEDGPLSDDLRLFPVQDLPLQDVTLRPVRSVLRRYQSEFREARFGLYVDGSKSAGQINPIDRNATPWSKLMNEQENIA</sequence>
<dbReference type="SMART" id="SM00903">
    <property type="entry name" value="Flavin_Reduct"/>
    <property type="match status" value="1"/>
</dbReference>
<accession>A0ABZ2TAT4</accession>
<dbReference type="InterPro" id="IPR012349">
    <property type="entry name" value="Split_barrel_FMN-bd"/>
</dbReference>
<name>A0ABZ2TAT4_9RHOB</name>
<organism evidence="3 4">
    <name type="scientific">Roseovarius rhodophyticola</name>
    <dbReference type="NCBI Taxonomy" id="3080827"/>
    <lineage>
        <taxon>Bacteria</taxon>
        <taxon>Pseudomonadati</taxon>
        <taxon>Pseudomonadota</taxon>
        <taxon>Alphaproteobacteria</taxon>
        <taxon>Rhodobacterales</taxon>
        <taxon>Roseobacteraceae</taxon>
        <taxon>Roseovarius</taxon>
    </lineage>
</organism>
<feature type="domain" description="Flavin reductase like" evidence="2">
    <location>
        <begin position="20"/>
        <end position="163"/>
    </location>
</feature>
<gene>
    <name evidence="3" type="ORF">RZS32_010275</name>
</gene>
<dbReference type="InterPro" id="IPR050268">
    <property type="entry name" value="NADH-dep_flavin_reductase"/>
</dbReference>
<evidence type="ECO:0000313" key="3">
    <source>
        <dbReference type="EMBL" id="WYK16819.1"/>
    </source>
</evidence>
<keyword evidence="1" id="KW-0560">Oxidoreductase</keyword>
<dbReference type="PANTHER" id="PTHR30466:SF1">
    <property type="entry name" value="FMN REDUCTASE (NADH) RUTF"/>
    <property type="match status" value="1"/>
</dbReference>
<dbReference type="Gene3D" id="3.90.79.10">
    <property type="entry name" value="Nucleoside Triphosphate Pyrophosphohydrolase"/>
    <property type="match status" value="1"/>
</dbReference>
<dbReference type="PANTHER" id="PTHR30466">
    <property type="entry name" value="FLAVIN REDUCTASE"/>
    <property type="match status" value="1"/>
</dbReference>
<evidence type="ECO:0000313" key="4">
    <source>
        <dbReference type="Proteomes" id="UP001281305"/>
    </source>
</evidence>